<protein>
    <recommendedName>
        <fullName evidence="11">Amine oxidase</fullName>
        <ecNumber evidence="11">1.4.3.-</ecNumber>
    </recommendedName>
</protein>
<dbReference type="GO" id="GO:0008131">
    <property type="term" value="F:primary methylamine oxidase activity"/>
    <property type="evidence" value="ECO:0007669"/>
    <property type="project" value="InterPro"/>
</dbReference>
<evidence type="ECO:0000256" key="7">
    <source>
        <dbReference type="ARBA" id="ARBA00023008"/>
    </source>
</evidence>
<dbReference type="NCBIfam" id="NF008559">
    <property type="entry name" value="PRK11504.1"/>
    <property type="match status" value="1"/>
</dbReference>
<dbReference type="InterPro" id="IPR054157">
    <property type="entry name" value="AGAO-like_N2"/>
</dbReference>
<dbReference type="GO" id="GO:0009308">
    <property type="term" value="P:amine metabolic process"/>
    <property type="evidence" value="ECO:0007669"/>
    <property type="project" value="UniProtKB-UniRule"/>
</dbReference>
<dbReference type="SUPFAM" id="SSF54416">
    <property type="entry name" value="Amine oxidase N-terminal region"/>
    <property type="match status" value="2"/>
</dbReference>
<dbReference type="InterPro" id="IPR016182">
    <property type="entry name" value="Cu_amine_oxidase_N-reg"/>
</dbReference>
<dbReference type="FunFam" id="2.70.98.20:FF:000001">
    <property type="entry name" value="Amine oxidase"/>
    <property type="match status" value="1"/>
</dbReference>
<evidence type="ECO:0000256" key="1">
    <source>
        <dbReference type="ARBA" id="ARBA00001935"/>
    </source>
</evidence>
<comment type="similarity">
    <text evidence="2 11">Belongs to the copper/topaquinone oxidase family.</text>
</comment>
<organism evidence="15 16">
    <name type="scientific">Aliterella atlantica CENA595</name>
    <dbReference type="NCBI Taxonomy" id="1618023"/>
    <lineage>
        <taxon>Bacteria</taxon>
        <taxon>Bacillati</taxon>
        <taxon>Cyanobacteriota</taxon>
        <taxon>Cyanophyceae</taxon>
        <taxon>Chroococcidiopsidales</taxon>
        <taxon>Aliterellaceae</taxon>
        <taxon>Aliterella</taxon>
    </lineage>
</organism>
<dbReference type="OrthoDB" id="9772590at2"/>
<dbReference type="PANTHER" id="PTHR10638:SF41">
    <property type="entry name" value="AMINE OXIDASE"/>
    <property type="match status" value="1"/>
</dbReference>
<evidence type="ECO:0000313" key="15">
    <source>
        <dbReference type="EMBL" id="KJH73294.1"/>
    </source>
</evidence>
<keyword evidence="7 11" id="KW-0186">Copper</keyword>
<dbReference type="Pfam" id="PF21994">
    <property type="entry name" value="AGAO-like_N2"/>
    <property type="match status" value="1"/>
</dbReference>
<evidence type="ECO:0000259" key="12">
    <source>
        <dbReference type="Pfam" id="PF01179"/>
    </source>
</evidence>
<reference evidence="15 16" key="1">
    <citation type="submission" date="2015-02" db="EMBL/GenBank/DDBJ databases">
        <title>Draft genome of a novel marine cyanobacterium (Chroococcales) isolated from South Atlantic Ocean.</title>
        <authorList>
            <person name="Rigonato J."/>
            <person name="Alvarenga D.O."/>
            <person name="Branco L.H."/>
            <person name="Varani A.M."/>
            <person name="Brandini F.P."/>
            <person name="Fiore M.F."/>
        </authorList>
    </citation>
    <scope>NUCLEOTIDE SEQUENCE [LARGE SCALE GENOMIC DNA]</scope>
    <source>
        <strain evidence="15 16">CENA595</strain>
    </source>
</reference>
<feature type="domain" description="Copper amine oxidase N3-terminal" evidence="13">
    <location>
        <begin position="109"/>
        <end position="207"/>
    </location>
</feature>
<dbReference type="STRING" id="1618023.UH38_00365"/>
<comment type="PTM">
    <text evidence="10 11">Topaquinone (TPQ) is generated by copper-dependent autoxidation of a specific tyrosyl residue.</text>
</comment>
<feature type="domain" description="AGAO-like N2" evidence="14">
    <location>
        <begin position="25"/>
        <end position="99"/>
    </location>
</feature>
<keyword evidence="16" id="KW-1185">Reference proteome</keyword>
<comment type="caution">
    <text evidence="15">The sequence shown here is derived from an EMBL/GenBank/DDBJ whole genome shotgun (WGS) entry which is preliminary data.</text>
</comment>
<dbReference type="Pfam" id="PF02728">
    <property type="entry name" value="Cu_amine_oxidN3"/>
    <property type="match status" value="1"/>
</dbReference>
<feature type="domain" description="Copper amine oxidase catalytic" evidence="12">
    <location>
        <begin position="232"/>
        <end position="634"/>
    </location>
</feature>
<dbReference type="InterPro" id="IPR015798">
    <property type="entry name" value="Cu_amine_oxidase_C"/>
</dbReference>
<evidence type="ECO:0000256" key="2">
    <source>
        <dbReference type="ARBA" id="ARBA00007983"/>
    </source>
</evidence>
<keyword evidence="6 11" id="KW-0560">Oxidoreductase</keyword>
<dbReference type="PROSITE" id="PS01164">
    <property type="entry name" value="COPPER_AMINE_OXID_1"/>
    <property type="match status" value="1"/>
</dbReference>
<dbReference type="PATRIC" id="fig|1618023.3.peg.1292"/>
<evidence type="ECO:0000256" key="10">
    <source>
        <dbReference type="PIRSR" id="PIRSR600269-51"/>
    </source>
</evidence>
<evidence type="ECO:0000259" key="13">
    <source>
        <dbReference type="Pfam" id="PF02728"/>
    </source>
</evidence>
<dbReference type="InterPro" id="IPR049948">
    <property type="entry name" value="Cu_Am_ox_TPQ-bd"/>
</dbReference>
<evidence type="ECO:0000313" key="16">
    <source>
        <dbReference type="Proteomes" id="UP000032452"/>
    </source>
</evidence>
<comment type="cofactor">
    <cofactor evidence="1">
        <name>Cu cation</name>
        <dbReference type="ChEBI" id="CHEBI:23378"/>
    </cofactor>
</comment>
<dbReference type="AlphaFoldDB" id="A0A0D8ZXY2"/>
<dbReference type="GO" id="GO:0005507">
    <property type="term" value="F:copper ion binding"/>
    <property type="evidence" value="ECO:0007669"/>
    <property type="project" value="InterPro"/>
</dbReference>
<feature type="modified residue" description="2',4',5'-topaquinone" evidence="10">
    <location>
        <position position="392"/>
    </location>
</feature>
<evidence type="ECO:0000256" key="3">
    <source>
        <dbReference type="ARBA" id="ARBA00011738"/>
    </source>
</evidence>
<keyword evidence="5 9" id="KW-0801">TPQ</keyword>
<accession>A0A0D8ZXY2</accession>
<dbReference type="InterPro" id="IPR036460">
    <property type="entry name" value="Cu_amine_oxidase_C_sf"/>
</dbReference>
<dbReference type="Gene3D" id="3.10.450.40">
    <property type="match status" value="2"/>
</dbReference>
<feature type="active site" description="Proton acceptor" evidence="9">
    <location>
        <position position="308"/>
    </location>
</feature>
<dbReference type="PROSITE" id="PS01165">
    <property type="entry name" value="COPPER_AMINE_OXID_2"/>
    <property type="match status" value="1"/>
</dbReference>
<evidence type="ECO:0000256" key="9">
    <source>
        <dbReference type="PIRSR" id="PIRSR600269-50"/>
    </source>
</evidence>
<dbReference type="InterPro" id="IPR015802">
    <property type="entry name" value="Cu_amine_oxidase_N3"/>
</dbReference>
<evidence type="ECO:0000259" key="14">
    <source>
        <dbReference type="Pfam" id="PF21994"/>
    </source>
</evidence>
<dbReference type="Gene3D" id="2.70.98.20">
    <property type="entry name" value="Copper amine oxidase, catalytic domain"/>
    <property type="match status" value="1"/>
</dbReference>
<evidence type="ECO:0000256" key="11">
    <source>
        <dbReference type="RuleBase" id="RU000672"/>
    </source>
</evidence>
<comment type="subunit">
    <text evidence="3">Homodimer.</text>
</comment>
<feature type="active site" description="Schiff-base intermediate with substrate; via topaquinone" evidence="9">
    <location>
        <position position="392"/>
    </location>
</feature>
<gene>
    <name evidence="15" type="primary">tynA</name>
    <name evidence="15" type="ORF">UH38_00365</name>
</gene>
<dbReference type="GO" id="GO:0048038">
    <property type="term" value="F:quinone binding"/>
    <property type="evidence" value="ECO:0007669"/>
    <property type="project" value="InterPro"/>
</dbReference>
<dbReference type="RefSeq" id="WP_045052627.1">
    <property type="nucleotide sequence ID" value="NZ_CAWMDP010000017.1"/>
</dbReference>
<dbReference type="Pfam" id="PF01179">
    <property type="entry name" value="Cu_amine_oxid"/>
    <property type="match status" value="1"/>
</dbReference>
<dbReference type="Proteomes" id="UP000032452">
    <property type="component" value="Unassembled WGS sequence"/>
</dbReference>
<evidence type="ECO:0000256" key="4">
    <source>
        <dbReference type="ARBA" id="ARBA00022723"/>
    </source>
</evidence>
<dbReference type="InterPro" id="IPR049947">
    <property type="entry name" value="Cu_Am_Ox_Cu-bd"/>
</dbReference>
<dbReference type="EMBL" id="JYON01000001">
    <property type="protein sequence ID" value="KJH73294.1"/>
    <property type="molecule type" value="Genomic_DNA"/>
</dbReference>
<evidence type="ECO:0000256" key="6">
    <source>
        <dbReference type="ARBA" id="ARBA00023002"/>
    </source>
</evidence>
<evidence type="ECO:0000256" key="5">
    <source>
        <dbReference type="ARBA" id="ARBA00022772"/>
    </source>
</evidence>
<sequence length="650" mass="73254">MTATQDIAKISSKTDKIQHPLEPLTTREIAETVTIIQKEHNIAKSIRFATVVLNEPPKQEVINYKVGDTINREAFVILLDNATGIVCEVVVSLTKKSIKAWKEIPEVQPPVMLDEFVECEAAVKASIEFQEVIKKRGITDTELVIVDPWSAGNFGIKEEEGQRVVRALCWVKASLNDNGYARPIEGVVPVVDLNKMEVLAVEDYGVVPLPPQAGNYSREFVQDYRQDLKPLDIIQPDGPSFQVEGYKVTWQKWQFRIGFTPREGLILYTIGYEDKGKLRPIIYRASLVEMVVPYGDPKEPHFRKNAFDVGEYGVGLLANSLKLGCDCLGYIHYFDAAMTNSKGDVVTIPNAVCMHEEDYGILWKHTDWRTEEVEVRRSRRLVVSFIATVANYEYGFFWYFYQDGTIQYEVKLTGIVNTTAVMPGETNKYGTLVAPQLNAPNHQHFFNVRLDMNLDGENNSVYEVNTEAEEVSADNPYGNAFYAKSTLLPTELAAQRIINPMSGRYWKVVNPSVQNSLGQPVAYKIMPGDNILPFLHPDSYVIKRAGYLTKHLWVTPYNEAEKYPAGAYPNQHPGGEGLPDWTKANRAVENTDVVVWYTFGHNHIPRPEDWPVMPTSYIGFMLKPVGFFDANPALDVPPSAAKTSHCNVCE</sequence>
<keyword evidence="8" id="KW-1015">Disulfide bond</keyword>
<dbReference type="InterPro" id="IPR000269">
    <property type="entry name" value="Cu_amine_oxidase"/>
</dbReference>
<dbReference type="EC" id="1.4.3.-" evidence="11"/>
<name>A0A0D8ZXY2_9CYAN</name>
<evidence type="ECO:0000256" key="8">
    <source>
        <dbReference type="ARBA" id="ARBA00023157"/>
    </source>
</evidence>
<dbReference type="SUPFAM" id="SSF49998">
    <property type="entry name" value="Amine oxidase catalytic domain"/>
    <property type="match status" value="1"/>
</dbReference>
<keyword evidence="4 11" id="KW-0479">Metal-binding</keyword>
<comment type="cofactor">
    <cofactor evidence="11">
        <name>Cu cation</name>
        <dbReference type="ChEBI" id="CHEBI:23378"/>
    </cofactor>
    <text evidence="11">Contains 1 topaquinone per subunit.</text>
</comment>
<proteinExistence type="inferred from homology"/>
<dbReference type="PANTHER" id="PTHR10638">
    <property type="entry name" value="COPPER AMINE OXIDASE"/>
    <property type="match status" value="1"/>
</dbReference>